<organism evidence="2 3">
    <name type="scientific">Ananas comosus</name>
    <name type="common">Pineapple</name>
    <name type="synonym">Ananas ananas</name>
    <dbReference type="NCBI Taxonomy" id="4615"/>
    <lineage>
        <taxon>Eukaryota</taxon>
        <taxon>Viridiplantae</taxon>
        <taxon>Streptophyta</taxon>
        <taxon>Embryophyta</taxon>
        <taxon>Tracheophyta</taxon>
        <taxon>Spermatophyta</taxon>
        <taxon>Magnoliopsida</taxon>
        <taxon>Liliopsida</taxon>
        <taxon>Poales</taxon>
        <taxon>Bromeliaceae</taxon>
        <taxon>Bromelioideae</taxon>
        <taxon>Ananas</taxon>
    </lineage>
</organism>
<dbReference type="Proteomes" id="UP000515123">
    <property type="component" value="Linkage group 22"/>
</dbReference>
<dbReference type="OrthoDB" id="681499at2759"/>
<feature type="compositionally biased region" description="Low complexity" evidence="1">
    <location>
        <begin position="1"/>
        <end position="33"/>
    </location>
</feature>
<evidence type="ECO:0000256" key="1">
    <source>
        <dbReference type="SAM" id="MobiDB-lite"/>
    </source>
</evidence>
<dbReference type="Pfam" id="PF22272">
    <property type="entry name" value="LEA_3b"/>
    <property type="match status" value="1"/>
</dbReference>
<dbReference type="RefSeq" id="XP_020112352.1">
    <property type="nucleotide sequence ID" value="XM_020256763.1"/>
</dbReference>
<dbReference type="GeneID" id="109726940"/>
<sequence length="177" mass="18983">MGASITTPNINNNNNLPLTNSTTTNPLNLLSLSREVHGRKEESDGDDDDDTVSVDSNRVQEALNRKNPEKLQEESGAVATVLPEEVLESAESDIFWAPDPETGVFVPAEEGEVDVNTRLPAPPHPSGITNGSGSSKGNGNGNGSTVLEETVWVREVEVEEIVRPPPIETETDDSDLL</sequence>
<dbReference type="PANTHER" id="PTHR35122:SF1">
    <property type="entry name" value="OS03G0627000 PROTEIN"/>
    <property type="match status" value="1"/>
</dbReference>
<feature type="region of interest" description="Disordered" evidence="1">
    <location>
        <begin position="158"/>
        <end position="177"/>
    </location>
</feature>
<feature type="compositionally biased region" description="Acidic residues" evidence="1">
    <location>
        <begin position="43"/>
        <end position="52"/>
    </location>
</feature>
<gene>
    <name evidence="3" type="primary">LOC109726940</name>
</gene>
<dbReference type="InterPro" id="IPR039291">
    <property type="entry name" value="At5g17165-like"/>
</dbReference>
<proteinExistence type="predicted"/>
<reference evidence="2" key="1">
    <citation type="journal article" date="2015" name="Nat. Genet.">
        <title>The pineapple genome and the evolution of CAM photosynthesis.</title>
        <authorList>
            <person name="Ming R."/>
            <person name="VanBuren R."/>
            <person name="Wai C.M."/>
            <person name="Tang H."/>
            <person name="Schatz M.C."/>
            <person name="Bowers J.E."/>
            <person name="Lyons E."/>
            <person name="Wang M.L."/>
            <person name="Chen J."/>
            <person name="Biggers E."/>
            <person name="Zhang J."/>
            <person name="Huang L."/>
            <person name="Zhang L."/>
            <person name="Miao W."/>
            <person name="Zhang J."/>
            <person name="Ye Z."/>
            <person name="Miao C."/>
            <person name="Lin Z."/>
            <person name="Wang H."/>
            <person name="Zhou H."/>
            <person name="Yim W.C."/>
            <person name="Priest H.D."/>
            <person name="Zheng C."/>
            <person name="Woodhouse M."/>
            <person name="Edger P.P."/>
            <person name="Guyot R."/>
            <person name="Guo H.B."/>
            <person name="Guo H."/>
            <person name="Zheng G."/>
            <person name="Singh R."/>
            <person name="Sharma A."/>
            <person name="Min X."/>
            <person name="Zheng Y."/>
            <person name="Lee H."/>
            <person name="Gurtowski J."/>
            <person name="Sedlazeck F.J."/>
            <person name="Harkess A."/>
            <person name="McKain M.R."/>
            <person name="Liao Z."/>
            <person name="Fang J."/>
            <person name="Liu J."/>
            <person name="Zhang X."/>
            <person name="Zhang Q."/>
            <person name="Hu W."/>
            <person name="Qin Y."/>
            <person name="Wang K."/>
            <person name="Chen L.Y."/>
            <person name="Shirley N."/>
            <person name="Lin Y.R."/>
            <person name="Liu L.Y."/>
            <person name="Hernandez A.G."/>
            <person name="Wright C.L."/>
            <person name="Bulone V."/>
            <person name="Tuskan G.A."/>
            <person name="Heath K."/>
            <person name="Zee F."/>
            <person name="Moore P.H."/>
            <person name="Sunkar R."/>
            <person name="Leebens-Mack J.H."/>
            <person name="Mockler T."/>
            <person name="Bennetzen J.L."/>
            <person name="Freeling M."/>
            <person name="Sankoff D."/>
            <person name="Paterson A.H."/>
            <person name="Zhu X."/>
            <person name="Yang X."/>
            <person name="Smith J.A."/>
            <person name="Cushman J.C."/>
            <person name="Paull R.E."/>
            <person name="Yu Q."/>
        </authorList>
    </citation>
    <scope>NUCLEOTIDE SEQUENCE [LARGE SCALE GENOMIC DNA]</scope>
    <source>
        <strain evidence="2">cv. F153</strain>
    </source>
</reference>
<protein>
    <submittedName>
        <fullName evidence="3">Uncharacterized protein LOC109726940 isoform X1</fullName>
    </submittedName>
</protein>
<keyword evidence="2" id="KW-1185">Reference proteome</keyword>
<feature type="region of interest" description="Disordered" evidence="1">
    <location>
        <begin position="115"/>
        <end position="150"/>
    </location>
</feature>
<accession>A0A6P5GX28</accession>
<evidence type="ECO:0000313" key="2">
    <source>
        <dbReference type="Proteomes" id="UP000515123"/>
    </source>
</evidence>
<feature type="region of interest" description="Disordered" evidence="1">
    <location>
        <begin position="1"/>
        <end position="77"/>
    </location>
</feature>
<name>A0A6P5GX28_ANACO</name>
<feature type="compositionally biased region" description="Basic and acidic residues" evidence="1">
    <location>
        <begin position="63"/>
        <end position="73"/>
    </location>
</feature>
<dbReference type="AlphaFoldDB" id="A0A6P5GX28"/>
<reference evidence="3" key="2">
    <citation type="submission" date="2025-08" db="UniProtKB">
        <authorList>
            <consortium name="RefSeq"/>
        </authorList>
    </citation>
    <scope>IDENTIFICATION</scope>
    <source>
        <tissue evidence="3">Leaf</tissue>
    </source>
</reference>
<dbReference type="PANTHER" id="PTHR35122">
    <property type="entry name" value="OSJNBA0093F12.14 PROTEIN"/>
    <property type="match status" value="1"/>
</dbReference>
<evidence type="ECO:0000313" key="3">
    <source>
        <dbReference type="RefSeq" id="XP_020112352.1"/>
    </source>
</evidence>